<keyword evidence="3" id="KW-1185">Reference proteome</keyword>
<dbReference type="InterPro" id="IPR026341">
    <property type="entry name" value="T9SS_type_B"/>
</dbReference>
<accession>A0A4Q9FLD5</accession>
<feature type="chain" id="PRO_5020654288" evidence="1">
    <location>
        <begin position="24"/>
        <end position="906"/>
    </location>
</feature>
<keyword evidence="1" id="KW-0732">Signal</keyword>
<dbReference type="Pfam" id="PF13585">
    <property type="entry name" value="CHU_C"/>
    <property type="match status" value="1"/>
</dbReference>
<dbReference type="NCBIfam" id="TIGR04131">
    <property type="entry name" value="Bac_Flav_CTERM"/>
    <property type="match status" value="1"/>
</dbReference>
<name>A0A4Q9FLD5_9FLAO</name>
<evidence type="ECO:0000256" key="1">
    <source>
        <dbReference type="SAM" id="SignalP"/>
    </source>
</evidence>
<dbReference type="SUPFAM" id="SSF82171">
    <property type="entry name" value="DPP6 N-terminal domain-like"/>
    <property type="match status" value="1"/>
</dbReference>
<reference evidence="2 3" key="1">
    <citation type="submission" date="2019-02" db="EMBL/GenBank/DDBJ databases">
        <title>Hyunsoonleella sp., isolated from marine sediment.</title>
        <authorList>
            <person name="Liu B.-T."/>
        </authorList>
    </citation>
    <scope>NUCLEOTIDE SEQUENCE [LARGE SCALE GENOMIC DNA]</scope>
    <source>
        <strain evidence="2 3">T58</strain>
    </source>
</reference>
<dbReference type="RefSeq" id="WP_130962390.1">
    <property type="nucleotide sequence ID" value="NZ_SIRT01000001.1"/>
</dbReference>
<evidence type="ECO:0000313" key="3">
    <source>
        <dbReference type="Proteomes" id="UP000291142"/>
    </source>
</evidence>
<proteinExistence type="predicted"/>
<dbReference type="EMBL" id="SIRT01000001">
    <property type="protein sequence ID" value="TBN06400.1"/>
    <property type="molecule type" value="Genomic_DNA"/>
</dbReference>
<organism evidence="2 3">
    <name type="scientific">Hyunsoonleella flava</name>
    <dbReference type="NCBI Taxonomy" id="2527939"/>
    <lineage>
        <taxon>Bacteria</taxon>
        <taxon>Pseudomonadati</taxon>
        <taxon>Bacteroidota</taxon>
        <taxon>Flavobacteriia</taxon>
        <taxon>Flavobacteriales</taxon>
        <taxon>Flavobacteriaceae</taxon>
    </lineage>
</organism>
<comment type="caution">
    <text evidence="2">The sequence shown here is derived from an EMBL/GenBank/DDBJ whole genome shotgun (WGS) entry which is preliminary data.</text>
</comment>
<dbReference type="OrthoDB" id="9765926at2"/>
<dbReference type="AlphaFoldDB" id="A0A4Q9FLD5"/>
<gene>
    <name evidence="2" type="ORF">EYD45_00510</name>
</gene>
<protein>
    <submittedName>
        <fullName evidence="2">T9SS type B sorting domain-containing protein</fullName>
    </submittedName>
</protein>
<evidence type="ECO:0000313" key="2">
    <source>
        <dbReference type="EMBL" id="TBN06400.1"/>
    </source>
</evidence>
<dbReference type="Proteomes" id="UP000291142">
    <property type="component" value="Unassembled WGS sequence"/>
</dbReference>
<feature type="signal peptide" evidence="1">
    <location>
        <begin position="1"/>
        <end position="23"/>
    </location>
</feature>
<sequence length="906" mass="100202">MKKTALFVLLWMFALNLFAQRQAANWYFGENAGLKFNLDNNSISVVRDGQLNTREGCSSISDEQGNLLFYTDGVTIWDKNHDVMSNGFGLFGDSSSAQSGIIVPKPNDSDTFFVFTVDNLLDGVDQGLNYSIVDMSLNGGLGAVTNKNINLLQSCSEKITAVLKDCFNGSIWLLTFASSDGTERIFNTFHAFEISDIGVNPNSVTSSFPVAIDDARGYLKLSPDGEKVACANTSGGMFIYDFDADTGTVSNQRELILNGANEAIYAYGVEFSPDSNLLYINATNDFFDRENPINNNNPANHYAALYQFNYSAANFQDSQVILDERQLYRGALQLGPDGRIYRALSETYASGSNGLGIIGNPNAVGAASNYNHNSINLFPAQSSQGLPPFVASFFNTQIDIIKNGESQINLALCENDSYTLTSEVIPGATYDWTKDGIPLPDTDFDLDVTESGHYEVFINPNNGECAIEGQAFVIFNENPVAYNHTILQCDEDGTKDGITRFNLEEAIVDLTGGDADLSARFFLDASRTIPVEKPEDFLNTSGIQVIYIEVFNGKTLCKTDAELTLEVSVTDSFDTEITVCDDDGTEDGQYSFNLMNANVEVTDGLPFDLDITYFETYEDALLELNNLEETYTNTTPYSQTIYARVENDNNCYGISEVLLTVNRLPEIITEDTDLYCTNFFPQTISIDAGLVDLNYSDYSYNWSTGDQTYEIDINEIGTYSVTVTNISTGCSKQRSVTIQPSNPATINSIEVIDVTQNNKVTVNVSGDGSYQFSLIKQNNEVVIPYQESNVFENISPGIYNVLVKDIENDCGVVQDAVSVIGFPKFFTPNNDGQNDTWQVYGVSEMFQPDSKILIFNRYGKLMKEISPTGEGWDGLVNGQMLPSDDYWFSVKLQDGRVFKDHFTLKY</sequence>